<evidence type="ECO:0000313" key="1">
    <source>
        <dbReference type="EMBL" id="MDO6406525.1"/>
    </source>
</evidence>
<protein>
    <submittedName>
        <fullName evidence="2">Uncharacterized protein</fullName>
    </submittedName>
</protein>
<name>A0AAP9HAL8_9GAMM</name>
<dbReference type="Proteomes" id="UP000424872">
    <property type="component" value="Plasmid pMSR2C"/>
</dbReference>
<keyword evidence="2" id="KW-0614">Plasmid</keyword>
<dbReference type="RefSeq" id="WP_208727018.1">
    <property type="nucleotide sequence ID" value="NZ_CP024639.1"/>
</dbReference>
<dbReference type="KEGG" id="ppho:CTZ24_24460"/>
<reference evidence="1" key="3">
    <citation type="submission" date="2023-07" db="EMBL/GenBank/DDBJ databases">
        <title>The extreme plant-growth-promoting properties of Pantoea phytobeneficialis PF55 revealed by functional and genomic analysis.</title>
        <authorList>
            <person name="Nascimento F.X."/>
            <person name="Marcio R.J."/>
        </authorList>
    </citation>
    <scope>NUCLEOTIDE SEQUENCE</scope>
    <source>
        <strain evidence="1">PF55</strain>
    </source>
</reference>
<evidence type="ECO:0000313" key="3">
    <source>
        <dbReference type="Proteomes" id="UP000424872"/>
    </source>
</evidence>
<geneLocation type="plasmid" evidence="2">
    <name>pMSR2C</name>
</geneLocation>
<sequence length="526" mass="58905">MMKSWFDRLLGKNTEMTFPVVWDAQQPSIYACLAESYAQAEPLPADARVLANQPMSDSDEICWAPGALEGTMIYHFGVGNDGPDATEILSALHQVQKKPDTKAIHALYQLINQGSPVHYIDELLSAIPQSQNLRAEALCKLVVWLATASPDRNVVKFAMALMAYFPQQRTVEILQVLARHDEFTLYAVVALRAMLEPEEYAPVWYGMAQRVTGWGRIHLMERMPEQMDDELRRWLLREGFSNSVMNEYTAVNCAVRGGLLAALETEHDDALLMGAAEMLYAMLMGGPVPGISVYDDAPLSCLRYLEKVLACKPSHPLHFLTARHIGTWVESETSLDPATAQHLAEKSKQVQAMSLWDDLIPQILASGEGYVYYLAIQVSRERKQDPWPSLFERQCKDSAEDNWYQLMQTEDAAQAQQVCTLAQAQFDLPAIASGPALSSGVGPNWKMHSKLDAVVQELKRFPSMGWPLLEAALQSPVIRNRQMALNALEAWPAPVLSEHRDYLTACAEREPHEEVQARLWALLAVD</sequence>
<dbReference type="AlphaFoldDB" id="A0AAP9HAL8"/>
<organism evidence="2 3">
    <name type="scientific">Pantoea phytobeneficialis</name>
    <dbReference type="NCBI Taxonomy" id="2052056"/>
    <lineage>
        <taxon>Bacteria</taxon>
        <taxon>Pseudomonadati</taxon>
        <taxon>Pseudomonadota</taxon>
        <taxon>Gammaproteobacteria</taxon>
        <taxon>Enterobacterales</taxon>
        <taxon>Erwiniaceae</taxon>
        <taxon>Pantoea</taxon>
    </lineage>
</organism>
<dbReference type="EMBL" id="JAUOOM010000006">
    <property type="protein sequence ID" value="MDO6406525.1"/>
    <property type="molecule type" value="Genomic_DNA"/>
</dbReference>
<reference evidence="3" key="1">
    <citation type="submission" date="2017-11" db="EMBL/GenBank/DDBJ databases">
        <title>Genome sequence of Pantoea sp. MSR2.</title>
        <authorList>
            <person name="Nascimento F.X."/>
        </authorList>
    </citation>
    <scope>NUCLEOTIDE SEQUENCE [LARGE SCALE GENOMIC DNA]</scope>
    <source>
        <strain evidence="3">MSR2</strain>
        <plasmid evidence="3">pmsr2c</plasmid>
    </source>
</reference>
<evidence type="ECO:0000313" key="2">
    <source>
        <dbReference type="EMBL" id="QGR09622.1"/>
    </source>
</evidence>
<dbReference type="EMBL" id="CP024639">
    <property type="protein sequence ID" value="QGR09622.1"/>
    <property type="molecule type" value="Genomic_DNA"/>
</dbReference>
<evidence type="ECO:0000313" key="4">
    <source>
        <dbReference type="Proteomes" id="UP001171299"/>
    </source>
</evidence>
<gene>
    <name evidence="2" type="ORF">CTZ24_24460</name>
    <name evidence="1" type="ORF">Q3404_08055</name>
</gene>
<dbReference type="Proteomes" id="UP001171299">
    <property type="component" value="Unassembled WGS sequence"/>
</dbReference>
<geneLocation type="plasmid" evidence="3">
    <name>pmsr2c</name>
</geneLocation>
<accession>A0AAP9HAL8</accession>
<keyword evidence="4" id="KW-1185">Reference proteome</keyword>
<proteinExistence type="predicted"/>
<reference evidence="2" key="2">
    <citation type="journal article" date="2020" name="Environ. Microbiol.">
        <title>The extreme plant-growth-promoting properties of Pantoea phytobeneficialis MSR2 revealed by functional and genomic analysis.</title>
        <authorList>
            <person name="Nascimento F.X."/>
            <person name="Hernandez A.G."/>
            <person name="Glick B.R."/>
            <person name="Rossi M.J."/>
        </authorList>
    </citation>
    <scope>NUCLEOTIDE SEQUENCE</scope>
    <source>
        <strain evidence="2">MSR2</strain>
    </source>
</reference>